<reference evidence="2" key="2">
    <citation type="submission" date="2021-01" db="EMBL/GenBank/DDBJ databases">
        <title>Genome Sequencing of Type Strains.</title>
        <authorList>
            <person name="Lemaire J.F."/>
            <person name="Inderbitzin P."/>
            <person name="Collins S.B."/>
            <person name="Wespe N."/>
            <person name="Knight-Connoni V."/>
        </authorList>
    </citation>
    <scope>NUCLEOTIDE SEQUENCE</scope>
    <source>
        <strain evidence="2">DSM 14562</strain>
    </source>
</reference>
<dbReference type="RefSeq" id="WP_184107075.1">
    <property type="nucleotide sequence ID" value="NZ_JACHNX010000038.1"/>
</dbReference>
<name>A0AA40ZYH0_9SPHN</name>
<dbReference type="EMBL" id="JACHNX010000038">
    <property type="protein sequence ID" value="MBB4611657.1"/>
    <property type="molecule type" value="Genomic_DNA"/>
</dbReference>
<comment type="caution">
    <text evidence="2">The sequence shown here is derived from an EMBL/GenBank/DDBJ whole genome shotgun (WGS) entry which is preliminary data.</text>
</comment>
<evidence type="ECO:0000313" key="1">
    <source>
        <dbReference type="EMBL" id="MBB4611657.1"/>
    </source>
</evidence>
<keyword evidence="3" id="KW-1185">Reference proteome</keyword>
<sequence>MTEHHNSVTRHAVNRWMQRINPRADYETADAEIRSHARAVCVAADFGCQVVKLATGDRLICDGRSVVTVLARHQGIYSVPGFVL</sequence>
<accession>A0AA40ZYH0</accession>
<evidence type="ECO:0000313" key="4">
    <source>
        <dbReference type="Proteomes" id="UP000704529"/>
    </source>
</evidence>
<reference evidence="1 3" key="1">
    <citation type="submission" date="2020-08" db="EMBL/GenBank/DDBJ databases">
        <title>Genomic Encyclopedia of Type Strains, Phase IV (KMG-IV): sequencing the most valuable type-strain genomes for metagenomic binning, comparative biology and taxonomic classification.</title>
        <authorList>
            <person name="Goeker M."/>
        </authorList>
    </citation>
    <scope>NUCLEOTIDE SEQUENCE [LARGE SCALE GENOMIC DNA]</scope>
    <source>
        <strain evidence="1 3">DSM 14562</strain>
    </source>
</reference>
<gene>
    <name evidence="1" type="ORF">GGQ89_003907</name>
    <name evidence="2" type="ORF">JYA60_00655</name>
</gene>
<dbReference type="Proteomes" id="UP000704529">
    <property type="component" value="Unassembled WGS sequence"/>
</dbReference>
<dbReference type="AlphaFoldDB" id="A0AA40ZYH0"/>
<dbReference type="EMBL" id="JAFHKU010000062">
    <property type="protein sequence ID" value="MBN3556755.1"/>
    <property type="molecule type" value="Genomic_DNA"/>
</dbReference>
<dbReference type="Proteomes" id="UP000584663">
    <property type="component" value="Unassembled WGS sequence"/>
</dbReference>
<organism evidence="2 4">
    <name type="scientific">Sphingomonas yabuuchiae</name>
    <dbReference type="NCBI Taxonomy" id="172044"/>
    <lineage>
        <taxon>Bacteria</taxon>
        <taxon>Pseudomonadati</taxon>
        <taxon>Pseudomonadota</taxon>
        <taxon>Alphaproteobacteria</taxon>
        <taxon>Sphingomonadales</taxon>
        <taxon>Sphingomonadaceae</taxon>
        <taxon>Sphingomonas</taxon>
    </lineage>
</organism>
<protein>
    <submittedName>
        <fullName evidence="2">Uncharacterized protein</fullName>
    </submittedName>
</protein>
<evidence type="ECO:0000313" key="2">
    <source>
        <dbReference type="EMBL" id="MBN3556755.1"/>
    </source>
</evidence>
<evidence type="ECO:0000313" key="3">
    <source>
        <dbReference type="Proteomes" id="UP000584663"/>
    </source>
</evidence>
<proteinExistence type="predicted"/>